<evidence type="ECO:0000313" key="2">
    <source>
        <dbReference type="Proteomes" id="UP001412067"/>
    </source>
</evidence>
<organism evidence="1 2">
    <name type="scientific">Platanthera guangdongensis</name>
    <dbReference type="NCBI Taxonomy" id="2320717"/>
    <lineage>
        <taxon>Eukaryota</taxon>
        <taxon>Viridiplantae</taxon>
        <taxon>Streptophyta</taxon>
        <taxon>Embryophyta</taxon>
        <taxon>Tracheophyta</taxon>
        <taxon>Spermatophyta</taxon>
        <taxon>Magnoliopsida</taxon>
        <taxon>Liliopsida</taxon>
        <taxon>Asparagales</taxon>
        <taxon>Orchidaceae</taxon>
        <taxon>Orchidoideae</taxon>
        <taxon>Orchideae</taxon>
        <taxon>Orchidinae</taxon>
        <taxon>Platanthera</taxon>
    </lineage>
</organism>
<name>A0ABR2M4C6_9ASPA</name>
<dbReference type="EMBL" id="JBBWWR010000012">
    <property type="protein sequence ID" value="KAK8958459.1"/>
    <property type="molecule type" value="Genomic_DNA"/>
</dbReference>
<protein>
    <submittedName>
        <fullName evidence="1">Uncharacterized protein</fullName>
    </submittedName>
</protein>
<reference evidence="1 2" key="1">
    <citation type="journal article" date="2022" name="Nat. Plants">
        <title>Genomes of leafy and leafless Platanthera orchids illuminate the evolution of mycoheterotrophy.</title>
        <authorList>
            <person name="Li M.H."/>
            <person name="Liu K.W."/>
            <person name="Li Z."/>
            <person name="Lu H.C."/>
            <person name="Ye Q.L."/>
            <person name="Zhang D."/>
            <person name="Wang J.Y."/>
            <person name="Li Y.F."/>
            <person name="Zhong Z.M."/>
            <person name="Liu X."/>
            <person name="Yu X."/>
            <person name="Liu D.K."/>
            <person name="Tu X.D."/>
            <person name="Liu B."/>
            <person name="Hao Y."/>
            <person name="Liao X.Y."/>
            <person name="Jiang Y.T."/>
            <person name="Sun W.H."/>
            <person name="Chen J."/>
            <person name="Chen Y.Q."/>
            <person name="Ai Y."/>
            <person name="Zhai J.W."/>
            <person name="Wu S.S."/>
            <person name="Zhou Z."/>
            <person name="Hsiao Y.Y."/>
            <person name="Wu W.L."/>
            <person name="Chen Y.Y."/>
            <person name="Lin Y.F."/>
            <person name="Hsu J.L."/>
            <person name="Li C.Y."/>
            <person name="Wang Z.W."/>
            <person name="Zhao X."/>
            <person name="Zhong W.Y."/>
            <person name="Ma X.K."/>
            <person name="Ma L."/>
            <person name="Huang J."/>
            <person name="Chen G.Z."/>
            <person name="Huang M.Z."/>
            <person name="Huang L."/>
            <person name="Peng D.H."/>
            <person name="Luo Y.B."/>
            <person name="Zou S.Q."/>
            <person name="Chen S.P."/>
            <person name="Lan S."/>
            <person name="Tsai W.C."/>
            <person name="Van de Peer Y."/>
            <person name="Liu Z.J."/>
        </authorList>
    </citation>
    <scope>NUCLEOTIDE SEQUENCE [LARGE SCALE GENOMIC DNA]</scope>
    <source>
        <strain evidence="1">Lor288</strain>
    </source>
</reference>
<accession>A0ABR2M4C6</accession>
<evidence type="ECO:0000313" key="1">
    <source>
        <dbReference type="EMBL" id="KAK8958459.1"/>
    </source>
</evidence>
<proteinExistence type="predicted"/>
<dbReference type="Proteomes" id="UP001412067">
    <property type="component" value="Unassembled WGS sequence"/>
</dbReference>
<comment type="caution">
    <text evidence="1">The sequence shown here is derived from an EMBL/GenBank/DDBJ whole genome shotgun (WGS) entry which is preliminary data.</text>
</comment>
<gene>
    <name evidence="1" type="ORF">KSP40_PGU001041</name>
</gene>
<keyword evidence="2" id="KW-1185">Reference proteome</keyword>
<sequence>MSCNNPVKSSYGQRCDVLISPFRTAPLFRQPSLARSMSLFLLFARHRRSVTSSLDCHPQDPVLCAPSSQRNNPTSSPTSPQRFFLLLHDAPPSTTVFLLLNSLNRAPPPKLACFSSSTPSTDLLHPNSRSPWRWSTSTSRRQDMRSRYRFSRLLPLLCVLRWDEI</sequence>